<evidence type="ECO:0000256" key="19">
    <source>
        <dbReference type="ARBA" id="ARBA00023242"/>
    </source>
</evidence>
<dbReference type="GO" id="GO:0005737">
    <property type="term" value="C:cytoplasm"/>
    <property type="evidence" value="ECO:0007669"/>
    <property type="project" value="UniProtKB-SubCell"/>
</dbReference>
<evidence type="ECO:0000256" key="9">
    <source>
        <dbReference type="ARBA" id="ARBA00022705"/>
    </source>
</evidence>
<comment type="cofactor">
    <cofactor evidence="1">
        <name>Mg(2+)</name>
        <dbReference type="ChEBI" id="CHEBI:18420"/>
    </cofactor>
</comment>
<dbReference type="Pfam" id="PF10391">
    <property type="entry name" value="DNA_pol_lambd_f"/>
    <property type="match status" value="1"/>
</dbReference>
<dbReference type="GO" id="GO:0046872">
    <property type="term" value="F:metal ion binding"/>
    <property type="evidence" value="ECO:0007669"/>
    <property type="project" value="UniProtKB-UniRule"/>
</dbReference>
<keyword evidence="29" id="KW-1185">Reference proteome</keyword>
<evidence type="ECO:0000259" key="27">
    <source>
        <dbReference type="SMART" id="SM00483"/>
    </source>
</evidence>
<evidence type="ECO:0000313" key="29">
    <source>
        <dbReference type="Proteomes" id="UP000759131"/>
    </source>
</evidence>
<keyword evidence="11 25" id="KW-0227">DNA damage</keyword>
<dbReference type="GO" id="GO:0003887">
    <property type="term" value="F:DNA-directed DNA polymerase activity"/>
    <property type="evidence" value="ECO:0007669"/>
    <property type="project" value="UniProtKB-UniRule"/>
</dbReference>
<dbReference type="InterPro" id="IPR028207">
    <property type="entry name" value="DNA_pol_B_palm_palm"/>
</dbReference>
<dbReference type="AlphaFoldDB" id="A0A7R9PZ99"/>
<keyword evidence="7 25" id="KW-0808">Transferase</keyword>
<dbReference type="InterPro" id="IPR002008">
    <property type="entry name" value="DNA_pol_X_beta-like"/>
</dbReference>
<dbReference type="OrthoDB" id="205514at2759"/>
<evidence type="ECO:0000256" key="21">
    <source>
        <dbReference type="ARBA" id="ARBA00044678"/>
    </source>
</evidence>
<dbReference type="InterPro" id="IPR037160">
    <property type="entry name" value="DNA_Pol_thumb_sf"/>
</dbReference>
<evidence type="ECO:0000256" key="24">
    <source>
        <dbReference type="PIRSR" id="PIRSR622312-50"/>
    </source>
</evidence>
<dbReference type="InterPro" id="IPR003583">
    <property type="entry name" value="Hlx-hairpin-Hlx_DNA-bd_motif"/>
</dbReference>
<dbReference type="InterPro" id="IPR002054">
    <property type="entry name" value="DNA-dir_DNA_pol_X"/>
</dbReference>
<dbReference type="Pfam" id="PF14791">
    <property type="entry name" value="DNA_pol_B_thumb"/>
    <property type="match status" value="1"/>
</dbReference>
<evidence type="ECO:0000313" key="28">
    <source>
        <dbReference type="EMBL" id="CAD7625544.1"/>
    </source>
</evidence>
<comment type="catalytic activity">
    <reaction evidence="23 25">
        <text>DNA(n) + a 2'-deoxyribonucleoside 5'-triphosphate = DNA(n+1) + diphosphate</text>
        <dbReference type="Rhea" id="RHEA:22508"/>
        <dbReference type="Rhea" id="RHEA-COMP:17339"/>
        <dbReference type="Rhea" id="RHEA-COMP:17340"/>
        <dbReference type="ChEBI" id="CHEBI:33019"/>
        <dbReference type="ChEBI" id="CHEBI:61560"/>
        <dbReference type="ChEBI" id="CHEBI:173112"/>
        <dbReference type="EC" id="2.7.7.7"/>
    </reaction>
</comment>
<dbReference type="SMART" id="SM00278">
    <property type="entry name" value="HhH1"/>
    <property type="match status" value="2"/>
</dbReference>
<dbReference type="InterPro" id="IPR043519">
    <property type="entry name" value="NT_sf"/>
</dbReference>
<comment type="subcellular location">
    <subcellularLocation>
        <location evidence="3">Cytoplasm</location>
    </subcellularLocation>
    <subcellularLocation>
        <location evidence="2 25">Nucleus</location>
    </subcellularLocation>
</comment>
<evidence type="ECO:0000256" key="15">
    <source>
        <dbReference type="ARBA" id="ARBA00023053"/>
    </source>
</evidence>
<evidence type="ECO:0000256" key="20">
    <source>
        <dbReference type="ARBA" id="ARBA00044632"/>
    </source>
</evidence>
<evidence type="ECO:0000256" key="23">
    <source>
        <dbReference type="ARBA" id="ARBA00049244"/>
    </source>
</evidence>
<evidence type="ECO:0000256" key="25">
    <source>
        <dbReference type="RuleBase" id="RU366014"/>
    </source>
</evidence>
<dbReference type="SUPFAM" id="SSF81301">
    <property type="entry name" value="Nucleotidyltransferase"/>
    <property type="match status" value="1"/>
</dbReference>
<dbReference type="GO" id="GO:0140078">
    <property type="term" value="F:class I DNA-(apurinic or apyrimidinic site) endonuclease activity"/>
    <property type="evidence" value="ECO:0007669"/>
    <property type="project" value="UniProtKB-EC"/>
</dbReference>
<feature type="domain" description="Helix-hairpin-helix DNA-binding motif class 1" evidence="26">
    <location>
        <begin position="56"/>
        <end position="75"/>
    </location>
</feature>
<keyword evidence="16" id="KW-0238">DNA-binding</keyword>
<evidence type="ECO:0000256" key="17">
    <source>
        <dbReference type="ARBA" id="ARBA00023204"/>
    </source>
</evidence>
<dbReference type="PRINTS" id="PR00870">
    <property type="entry name" value="DNAPOLXBETA"/>
</dbReference>
<feature type="active site" description="Nucleophile; Schiff-base intermediate with DNA; for 5'-dRP lyase activity" evidence="24">
    <location>
        <position position="71"/>
    </location>
</feature>
<accession>A0A7R9PZ99</accession>
<keyword evidence="6" id="KW-0237">DNA synthesis</keyword>
<comment type="catalytic activity">
    <reaction evidence="21">
        <text>a 5'-end 2'-deoxyribose-2'-deoxyribonucleotide-DNA = (2E,4S)-4-hydroxypenten-2-al-5-phosphate + a 5'-end 5'-phospho-2'-deoxyribonucleoside-DNA + H(+)</text>
        <dbReference type="Rhea" id="RHEA:76255"/>
        <dbReference type="Rhea" id="RHEA-COMP:13180"/>
        <dbReference type="Rhea" id="RHEA-COMP:18657"/>
        <dbReference type="ChEBI" id="CHEBI:15378"/>
        <dbReference type="ChEBI" id="CHEBI:136412"/>
        <dbReference type="ChEBI" id="CHEBI:195194"/>
        <dbReference type="ChEBI" id="CHEBI:195195"/>
    </reaction>
</comment>
<evidence type="ECO:0000256" key="14">
    <source>
        <dbReference type="ARBA" id="ARBA00022932"/>
    </source>
</evidence>
<feature type="domain" description="Helix-hairpin-helix DNA-binding motif class 1" evidence="26">
    <location>
        <begin position="97"/>
        <end position="116"/>
    </location>
</feature>
<dbReference type="SUPFAM" id="SSF81585">
    <property type="entry name" value="PsbU/PolX domain-like"/>
    <property type="match status" value="1"/>
</dbReference>
<dbReference type="GO" id="GO:0006284">
    <property type="term" value="P:base-excision repair"/>
    <property type="evidence" value="ECO:0007669"/>
    <property type="project" value="TreeGrafter"/>
</dbReference>
<comment type="similarity">
    <text evidence="25">Belongs to the DNA polymerase type-X family.</text>
</comment>
<keyword evidence="14 25" id="KW-0239">DNA-directed DNA polymerase</keyword>
<dbReference type="InterPro" id="IPR029398">
    <property type="entry name" value="PolB_thumb"/>
</dbReference>
<dbReference type="EMBL" id="CAJPIZ010003143">
    <property type="protein sequence ID" value="CAG2105974.1"/>
    <property type="molecule type" value="Genomic_DNA"/>
</dbReference>
<evidence type="ECO:0000256" key="7">
    <source>
        <dbReference type="ARBA" id="ARBA00022679"/>
    </source>
</evidence>
<dbReference type="Pfam" id="PF14716">
    <property type="entry name" value="HHH_8"/>
    <property type="match status" value="1"/>
</dbReference>
<evidence type="ECO:0000256" key="8">
    <source>
        <dbReference type="ARBA" id="ARBA00022695"/>
    </source>
</evidence>
<dbReference type="GO" id="GO:0006303">
    <property type="term" value="P:double-strand break repair via nonhomologous end joining"/>
    <property type="evidence" value="ECO:0007669"/>
    <property type="project" value="TreeGrafter"/>
</dbReference>
<keyword evidence="12" id="KW-0460">Magnesium</keyword>
<evidence type="ECO:0000256" key="18">
    <source>
        <dbReference type="ARBA" id="ARBA00023239"/>
    </source>
</evidence>
<reference evidence="28" key="1">
    <citation type="submission" date="2020-11" db="EMBL/GenBank/DDBJ databases">
        <authorList>
            <person name="Tran Van P."/>
        </authorList>
    </citation>
    <scope>NUCLEOTIDE SEQUENCE</scope>
</reference>
<evidence type="ECO:0000256" key="10">
    <source>
        <dbReference type="ARBA" id="ARBA00022723"/>
    </source>
</evidence>
<comment type="function">
    <text evidence="22">Repair polymerase that plays a key role in base-excision repair. During this process, the damaged base is excised by specific DNA glycosylases, the DNA backbone is nicked at the abasic site by an apurinic/apyrimidic (AP) endonuclease, and POLB removes 5'-deoxyribose-phosphate from the preincised AP site acting as a 5'-deoxyribose-phosphate lyase (5'-dRP lyase); through its DNA polymerase activity, it adds one nucleotide to the 3' end of the arising single-nucleotide gap. Conducts 'gap-filling' DNA synthesis in a stepwise distributive fashion rather than in a processive fashion as for other DNA polymerases. It is also able to cleave sugar-phosphate bonds 3' to an intact AP site, acting as an AP lyase.</text>
</comment>
<evidence type="ECO:0000256" key="11">
    <source>
        <dbReference type="ARBA" id="ARBA00022763"/>
    </source>
</evidence>
<evidence type="ECO:0000259" key="26">
    <source>
        <dbReference type="SMART" id="SM00278"/>
    </source>
</evidence>
<evidence type="ECO:0000256" key="12">
    <source>
        <dbReference type="ARBA" id="ARBA00022842"/>
    </source>
</evidence>
<evidence type="ECO:0000256" key="6">
    <source>
        <dbReference type="ARBA" id="ARBA00022634"/>
    </source>
</evidence>
<dbReference type="EC" id="2.7.7.7" evidence="25"/>
<organism evidence="28">
    <name type="scientific">Medioppia subpectinata</name>
    <dbReference type="NCBI Taxonomy" id="1979941"/>
    <lineage>
        <taxon>Eukaryota</taxon>
        <taxon>Metazoa</taxon>
        <taxon>Ecdysozoa</taxon>
        <taxon>Arthropoda</taxon>
        <taxon>Chelicerata</taxon>
        <taxon>Arachnida</taxon>
        <taxon>Acari</taxon>
        <taxon>Acariformes</taxon>
        <taxon>Sarcoptiformes</taxon>
        <taxon>Oribatida</taxon>
        <taxon>Brachypylina</taxon>
        <taxon>Oppioidea</taxon>
        <taxon>Oppiidae</taxon>
        <taxon>Medioppia</taxon>
    </lineage>
</organism>
<dbReference type="Proteomes" id="UP000759131">
    <property type="component" value="Unassembled WGS sequence"/>
</dbReference>
<comment type="function">
    <text evidence="25">DNA polymerase that functions in several pathways of DNA repair. Involved in base excision repair (BER) responsible for repair of lesions that give rise to abasic (AP) sites in DNA. Also contributes to DNA double-strand break repair by non-homologous end joining and homologous recombination. Has both template-dependent and template-independent (terminal transferase) DNA polymerase activities. Has also a 5'-deoxyribose-5-phosphate lyase (dRP lyase) activity.</text>
</comment>
<name>A0A7R9PZ99_9ACAR</name>
<dbReference type="Gene3D" id="1.10.150.20">
    <property type="entry name" value="5' to 3' exonuclease, C-terminal subdomain"/>
    <property type="match status" value="1"/>
</dbReference>
<keyword evidence="5" id="KW-0963">Cytoplasm</keyword>
<keyword evidence="8 25" id="KW-0548">Nucleotidyltransferase</keyword>
<evidence type="ECO:0000256" key="16">
    <source>
        <dbReference type="ARBA" id="ARBA00023125"/>
    </source>
</evidence>
<dbReference type="InterPro" id="IPR027421">
    <property type="entry name" value="DNA_pol_lamdba_lyase_dom_sf"/>
</dbReference>
<dbReference type="PRINTS" id="PR00869">
    <property type="entry name" value="DNAPOLX"/>
</dbReference>
<keyword evidence="15" id="KW-0915">Sodium</keyword>
<dbReference type="SUPFAM" id="SSF47802">
    <property type="entry name" value="DNA polymerase beta, N-terminal domain-like"/>
    <property type="match status" value="1"/>
</dbReference>
<dbReference type="GO" id="GO:0005634">
    <property type="term" value="C:nucleus"/>
    <property type="evidence" value="ECO:0007669"/>
    <property type="project" value="UniProtKB-SubCell"/>
</dbReference>
<evidence type="ECO:0000256" key="3">
    <source>
        <dbReference type="ARBA" id="ARBA00004496"/>
    </source>
</evidence>
<keyword evidence="19 25" id="KW-0539">Nucleus</keyword>
<sequence>MSSSMSSPAINADISEMLLELGKHEMNVNQNRFKYQMYRKAAKSVVDHPKRIQSVAEAKGLAGVGAKIALKIMDFVANGSNRQLDRVRQSDTNQSINELLRVSGIGPKLAAKLMADGIDTIDRLRTIADTLTDHQKIGLKYVDEFERKIPREEIQKIETLLTAKMNEFNKNLLLTICGSYRREARESGDIDVLITHRNVTSDQMKFKTNTYLKDSVRSLQKCGLITDRLSLGDTKFMGVCRLSKECPHRRIDIRFLPLDQYFCGILYFTGNDFFNQQMRKHANEMGFTLNEYSLRRLGLTSVPGEPIAITSEKEIFEYIDFPYKEPRDRNF</sequence>
<evidence type="ECO:0000256" key="2">
    <source>
        <dbReference type="ARBA" id="ARBA00004123"/>
    </source>
</evidence>
<keyword evidence="9" id="KW-0235">DNA replication</keyword>
<keyword evidence="4" id="KW-0488">Methylation</keyword>
<dbReference type="Gene3D" id="3.30.210.10">
    <property type="entry name" value="DNA polymerase, thumb domain"/>
    <property type="match status" value="1"/>
</dbReference>
<dbReference type="Gene3D" id="3.30.460.10">
    <property type="entry name" value="Beta Polymerase, domain 2"/>
    <property type="match status" value="1"/>
</dbReference>
<keyword evidence="10" id="KW-0479">Metal-binding</keyword>
<dbReference type="Gene3D" id="1.10.150.110">
    <property type="entry name" value="DNA polymerase beta, N-terminal domain-like"/>
    <property type="match status" value="1"/>
</dbReference>
<dbReference type="InterPro" id="IPR018944">
    <property type="entry name" value="DNA_pol_lambd_fingers_domain"/>
</dbReference>
<dbReference type="SMART" id="SM00483">
    <property type="entry name" value="POLXc"/>
    <property type="match status" value="1"/>
</dbReference>
<protein>
    <recommendedName>
        <fullName evidence="25">DNA polymerase</fullName>
        <ecNumber evidence="25">2.7.7.7</ecNumber>
    </recommendedName>
</protein>
<keyword evidence="17 25" id="KW-0234">DNA repair</keyword>
<evidence type="ECO:0000256" key="5">
    <source>
        <dbReference type="ARBA" id="ARBA00022490"/>
    </source>
</evidence>
<keyword evidence="18" id="KW-0456">Lyase</keyword>
<dbReference type="EMBL" id="OC857718">
    <property type="protein sequence ID" value="CAD7625544.1"/>
    <property type="molecule type" value="Genomic_DNA"/>
</dbReference>
<comment type="catalytic activity">
    <reaction evidence="20">
        <text>2'-deoxyribonucleotide-(2'-deoxyribose 5'-phosphate)-2'-deoxyribonucleotide-DNA = a 3'-end 2'-deoxyribonucleotide-(2,3-dehydro-2,3-deoxyribose 5'-phosphate)-DNA + a 5'-end 5'-phospho-2'-deoxyribonucleoside-DNA + H(+)</text>
        <dbReference type="Rhea" id="RHEA:66592"/>
        <dbReference type="Rhea" id="RHEA-COMP:13180"/>
        <dbReference type="Rhea" id="RHEA-COMP:16897"/>
        <dbReference type="Rhea" id="RHEA-COMP:17067"/>
        <dbReference type="ChEBI" id="CHEBI:15378"/>
        <dbReference type="ChEBI" id="CHEBI:136412"/>
        <dbReference type="ChEBI" id="CHEBI:157695"/>
        <dbReference type="ChEBI" id="CHEBI:167181"/>
        <dbReference type="EC" id="4.2.99.18"/>
    </reaction>
</comment>
<proteinExistence type="inferred from homology"/>
<dbReference type="CDD" id="cd00141">
    <property type="entry name" value="NT_POLXc"/>
    <property type="match status" value="1"/>
</dbReference>
<dbReference type="PANTHER" id="PTHR11276">
    <property type="entry name" value="DNA POLYMERASE TYPE-X FAMILY MEMBER"/>
    <property type="match status" value="1"/>
</dbReference>
<dbReference type="PANTHER" id="PTHR11276:SF42">
    <property type="entry name" value="DNA POLYMERASE BETA"/>
    <property type="match status" value="1"/>
</dbReference>
<dbReference type="GO" id="GO:0003677">
    <property type="term" value="F:DNA binding"/>
    <property type="evidence" value="ECO:0007669"/>
    <property type="project" value="UniProtKB-UniRule"/>
</dbReference>
<dbReference type="Pfam" id="PF14792">
    <property type="entry name" value="DNA_pol_B_palm"/>
    <property type="match status" value="1"/>
</dbReference>
<evidence type="ECO:0000256" key="22">
    <source>
        <dbReference type="ARBA" id="ARBA00045548"/>
    </source>
</evidence>
<dbReference type="InterPro" id="IPR022312">
    <property type="entry name" value="DNA_pol_X"/>
</dbReference>
<dbReference type="InterPro" id="IPR010996">
    <property type="entry name" value="HHH_MUS81"/>
</dbReference>
<gene>
    <name evidence="28" type="ORF">OSB1V03_LOCUS5978</name>
</gene>
<feature type="domain" description="DNA-directed DNA polymerase X" evidence="27">
    <location>
        <begin position="9"/>
        <end position="330"/>
    </location>
</feature>
<evidence type="ECO:0000256" key="1">
    <source>
        <dbReference type="ARBA" id="ARBA00001946"/>
    </source>
</evidence>
<dbReference type="FunFam" id="3.30.210.10:FF:000002">
    <property type="entry name" value="DNA polymerase"/>
    <property type="match status" value="1"/>
</dbReference>
<evidence type="ECO:0000256" key="4">
    <source>
        <dbReference type="ARBA" id="ARBA00022481"/>
    </source>
</evidence>
<keyword evidence="13" id="KW-0832">Ubl conjugation</keyword>
<evidence type="ECO:0000256" key="13">
    <source>
        <dbReference type="ARBA" id="ARBA00022843"/>
    </source>
</evidence>